<evidence type="ECO:0000256" key="9">
    <source>
        <dbReference type="SAM" id="Phobius"/>
    </source>
</evidence>
<feature type="domain" description="Potassium channel" evidence="10">
    <location>
        <begin position="404"/>
        <end position="481"/>
    </location>
</feature>
<evidence type="ECO:0000313" key="12">
    <source>
        <dbReference type="Proteomes" id="UP000308652"/>
    </source>
</evidence>
<name>A0A5C3M272_9AGAR</name>
<dbReference type="InterPro" id="IPR003280">
    <property type="entry name" value="2pore_dom_K_chnl"/>
</dbReference>
<evidence type="ECO:0000256" key="5">
    <source>
        <dbReference type="ARBA" id="ARBA00023065"/>
    </source>
</evidence>
<dbReference type="PANTHER" id="PTHR11003">
    <property type="entry name" value="POTASSIUM CHANNEL, SUBFAMILY K"/>
    <property type="match status" value="1"/>
</dbReference>
<feature type="region of interest" description="Disordered" evidence="8">
    <location>
        <begin position="698"/>
        <end position="718"/>
    </location>
</feature>
<evidence type="ECO:0000256" key="8">
    <source>
        <dbReference type="SAM" id="MobiDB-lite"/>
    </source>
</evidence>
<comment type="subcellular location">
    <subcellularLocation>
        <location evidence="1">Membrane</location>
        <topology evidence="1">Multi-pass membrane protein</topology>
    </subcellularLocation>
</comment>
<organism evidence="11 12">
    <name type="scientific">Crucibulum laeve</name>
    <dbReference type="NCBI Taxonomy" id="68775"/>
    <lineage>
        <taxon>Eukaryota</taxon>
        <taxon>Fungi</taxon>
        <taxon>Dikarya</taxon>
        <taxon>Basidiomycota</taxon>
        <taxon>Agaricomycotina</taxon>
        <taxon>Agaricomycetes</taxon>
        <taxon>Agaricomycetidae</taxon>
        <taxon>Agaricales</taxon>
        <taxon>Agaricineae</taxon>
        <taxon>Nidulariaceae</taxon>
        <taxon>Crucibulum</taxon>
    </lineage>
</organism>
<feature type="region of interest" description="Disordered" evidence="8">
    <location>
        <begin position="521"/>
        <end position="560"/>
    </location>
</feature>
<keyword evidence="7" id="KW-0407">Ion channel</keyword>
<keyword evidence="6 9" id="KW-0472">Membrane</keyword>
<feature type="transmembrane region" description="Helical" evidence="9">
    <location>
        <begin position="156"/>
        <end position="175"/>
    </location>
</feature>
<dbReference type="GO" id="GO:0022841">
    <property type="term" value="F:potassium ion leak channel activity"/>
    <property type="evidence" value="ECO:0007669"/>
    <property type="project" value="TreeGrafter"/>
</dbReference>
<dbReference type="EMBL" id="ML213601">
    <property type="protein sequence ID" value="TFK38877.1"/>
    <property type="molecule type" value="Genomic_DNA"/>
</dbReference>
<protein>
    <recommendedName>
        <fullName evidence="10">Potassium channel domain-containing protein</fullName>
    </recommendedName>
</protein>
<evidence type="ECO:0000313" key="11">
    <source>
        <dbReference type="EMBL" id="TFK38877.1"/>
    </source>
</evidence>
<keyword evidence="2" id="KW-0813">Transport</keyword>
<dbReference type="GO" id="GO:0030322">
    <property type="term" value="P:stabilization of membrane potential"/>
    <property type="evidence" value="ECO:0007669"/>
    <property type="project" value="TreeGrafter"/>
</dbReference>
<feature type="compositionally biased region" description="Basic and acidic residues" evidence="8">
    <location>
        <begin position="631"/>
        <end position="646"/>
    </location>
</feature>
<evidence type="ECO:0000256" key="4">
    <source>
        <dbReference type="ARBA" id="ARBA00022989"/>
    </source>
</evidence>
<evidence type="ECO:0000256" key="1">
    <source>
        <dbReference type="ARBA" id="ARBA00004141"/>
    </source>
</evidence>
<dbReference type="Pfam" id="PF07885">
    <property type="entry name" value="Ion_trans_2"/>
    <property type="match status" value="2"/>
</dbReference>
<feature type="compositionally biased region" description="Basic and acidic residues" evidence="8">
    <location>
        <begin position="1"/>
        <end position="10"/>
    </location>
</feature>
<dbReference type="OrthoDB" id="297496at2759"/>
<keyword evidence="5" id="KW-0406">Ion transport</keyword>
<evidence type="ECO:0000259" key="10">
    <source>
        <dbReference type="Pfam" id="PF07885"/>
    </source>
</evidence>
<dbReference type="InterPro" id="IPR013099">
    <property type="entry name" value="K_chnl_dom"/>
</dbReference>
<feature type="region of interest" description="Disordered" evidence="8">
    <location>
        <begin position="631"/>
        <end position="670"/>
    </location>
</feature>
<dbReference type="STRING" id="68775.A0A5C3M272"/>
<evidence type="ECO:0000256" key="7">
    <source>
        <dbReference type="ARBA" id="ARBA00023303"/>
    </source>
</evidence>
<accession>A0A5C3M272</accession>
<feature type="transmembrane region" description="Helical" evidence="9">
    <location>
        <begin position="393"/>
        <end position="415"/>
    </location>
</feature>
<evidence type="ECO:0000256" key="6">
    <source>
        <dbReference type="ARBA" id="ARBA00023136"/>
    </source>
</evidence>
<keyword evidence="3 9" id="KW-0812">Transmembrane</keyword>
<feature type="domain" description="Potassium channel" evidence="10">
    <location>
        <begin position="246"/>
        <end position="314"/>
    </location>
</feature>
<feature type="transmembrane region" description="Helical" evidence="9">
    <location>
        <begin position="120"/>
        <end position="144"/>
    </location>
</feature>
<evidence type="ECO:0000256" key="2">
    <source>
        <dbReference type="ARBA" id="ARBA00022448"/>
    </source>
</evidence>
<feature type="compositionally biased region" description="Basic and acidic residues" evidence="8">
    <location>
        <begin position="701"/>
        <end position="712"/>
    </location>
</feature>
<keyword evidence="12" id="KW-1185">Reference proteome</keyword>
<dbReference type="AlphaFoldDB" id="A0A5C3M272"/>
<feature type="transmembrane region" description="Helical" evidence="9">
    <location>
        <begin position="195"/>
        <end position="218"/>
    </location>
</feature>
<sequence length="718" mass="80177">MNDPGLHEPIQDSFNAATHTLADDIREHEEHSEPEHEQNADPVDDNESEEPIVRVRNELKNDESEEEVGFFQPTLWWFTSTAFPLISGTFGPIANLFSVCSLVQTWRIRTSDNGRIKDPAWLTALNAVSLFLAVLANLVLLFGFARRIRYIIAQPAVITLWYLSGTLLIVALSLTNTELLLDSPTLPGHILSQSFYYGLLAAILYFVNSTLLLVNIIGAYWFHAYPASYCALTIPQRTLMLQTISFSMYLALGAGVFSRLEGWDFVDGIYWADYTVLTIGLGSDFPLMTTAARMLLIPYAAFGVTLVGLVIGSVRGLVLERGKVKLARRRVGKERAKWLERMKGKQQRILLRRRKLPESVLSAGGESETGAWRRAEFELMRLIEESAEKAERYTALASSALSFTIVWIGGSLVFWSCQHIEKQGSWTYPEALYFSSTTLLTIGYGDFYPTSNADKPFFVLWTLIAVPTVTILISNMGDTVVRAVSEATVQAGRWTILPEKFSGDNDEKKIKKKHGKWKDITGKASKVDGQSGGDGGSKSLEGTPSTGPTGSSDSDSDVQHNEVKGLGADVEELGGAVEQAEEKQGRSGSLSARLAKEISHVARDIGKKPPRKYTWDEWVKWLELLDGREDAGKEGEDKEKDIKGKANDLVNVETDPAKQNKTKTWSWLGDEGPLFSKGSETEWILRRLCKRLEEALEEELDEKRKWDDEKKNSKYKSP</sequence>
<dbReference type="Proteomes" id="UP000308652">
    <property type="component" value="Unassembled WGS sequence"/>
</dbReference>
<feature type="compositionally biased region" description="Low complexity" evidence="8">
    <location>
        <begin position="537"/>
        <end position="553"/>
    </location>
</feature>
<feature type="transmembrane region" description="Helical" evidence="9">
    <location>
        <begin position="239"/>
        <end position="257"/>
    </location>
</feature>
<dbReference type="SUPFAM" id="SSF81324">
    <property type="entry name" value="Voltage-gated potassium channels"/>
    <property type="match status" value="2"/>
</dbReference>
<evidence type="ECO:0000256" key="3">
    <source>
        <dbReference type="ARBA" id="ARBA00022692"/>
    </source>
</evidence>
<keyword evidence="4 9" id="KW-1133">Transmembrane helix</keyword>
<feature type="region of interest" description="Disordered" evidence="8">
    <location>
        <begin position="1"/>
        <end position="49"/>
    </location>
</feature>
<dbReference type="PANTHER" id="PTHR11003:SF342">
    <property type="entry name" value="OUTWARD-RECTIFIER POTASSIUM CHANNEL TOK1"/>
    <property type="match status" value="1"/>
</dbReference>
<reference evidence="11 12" key="1">
    <citation type="journal article" date="2019" name="Nat. Ecol. Evol.">
        <title>Megaphylogeny resolves global patterns of mushroom evolution.</title>
        <authorList>
            <person name="Varga T."/>
            <person name="Krizsan K."/>
            <person name="Foldi C."/>
            <person name="Dima B."/>
            <person name="Sanchez-Garcia M."/>
            <person name="Sanchez-Ramirez S."/>
            <person name="Szollosi G.J."/>
            <person name="Szarkandi J.G."/>
            <person name="Papp V."/>
            <person name="Albert L."/>
            <person name="Andreopoulos W."/>
            <person name="Angelini C."/>
            <person name="Antonin V."/>
            <person name="Barry K.W."/>
            <person name="Bougher N.L."/>
            <person name="Buchanan P."/>
            <person name="Buyck B."/>
            <person name="Bense V."/>
            <person name="Catcheside P."/>
            <person name="Chovatia M."/>
            <person name="Cooper J."/>
            <person name="Damon W."/>
            <person name="Desjardin D."/>
            <person name="Finy P."/>
            <person name="Geml J."/>
            <person name="Haridas S."/>
            <person name="Hughes K."/>
            <person name="Justo A."/>
            <person name="Karasinski D."/>
            <person name="Kautmanova I."/>
            <person name="Kiss B."/>
            <person name="Kocsube S."/>
            <person name="Kotiranta H."/>
            <person name="LaButti K.M."/>
            <person name="Lechner B.E."/>
            <person name="Liimatainen K."/>
            <person name="Lipzen A."/>
            <person name="Lukacs Z."/>
            <person name="Mihaltcheva S."/>
            <person name="Morgado L.N."/>
            <person name="Niskanen T."/>
            <person name="Noordeloos M.E."/>
            <person name="Ohm R.A."/>
            <person name="Ortiz-Santana B."/>
            <person name="Ovrebo C."/>
            <person name="Racz N."/>
            <person name="Riley R."/>
            <person name="Savchenko A."/>
            <person name="Shiryaev A."/>
            <person name="Soop K."/>
            <person name="Spirin V."/>
            <person name="Szebenyi C."/>
            <person name="Tomsovsky M."/>
            <person name="Tulloss R.E."/>
            <person name="Uehling J."/>
            <person name="Grigoriev I.V."/>
            <person name="Vagvolgyi C."/>
            <person name="Papp T."/>
            <person name="Martin F.M."/>
            <person name="Miettinen O."/>
            <person name="Hibbett D.S."/>
            <person name="Nagy L.G."/>
        </authorList>
    </citation>
    <scope>NUCLEOTIDE SEQUENCE [LARGE SCALE GENOMIC DNA]</scope>
    <source>
        <strain evidence="11 12">CBS 166.37</strain>
    </source>
</reference>
<dbReference type="Gene3D" id="1.10.287.70">
    <property type="match status" value="2"/>
</dbReference>
<dbReference type="GO" id="GO:0015271">
    <property type="term" value="F:outward rectifier potassium channel activity"/>
    <property type="evidence" value="ECO:0007669"/>
    <property type="project" value="TreeGrafter"/>
</dbReference>
<gene>
    <name evidence="11" type="ORF">BDQ12DRAFT_629971</name>
</gene>
<proteinExistence type="predicted"/>
<dbReference type="GO" id="GO:0005886">
    <property type="term" value="C:plasma membrane"/>
    <property type="evidence" value="ECO:0007669"/>
    <property type="project" value="TreeGrafter"/>
</dbReference>
<feature type="transmembrane region" description="Helical" evidence="9">
    <location>
        <begin position="296"/>
        <end position="319"/>
    </location>
</feature>
<feature type="compositionally biased region" description="Basic and acidic residues" evidence="8">
    <location>
        <begin position="21"/>
        <end position="39"/>
    </location>
</feature>